<keyword evidence="2" id="KW-1185">Reference proteome</keyword>
<dbReference type="KEGG" id="dmo:Dmoj_GI12012"/>
<sequence>MWMYYEIEYSLENVDFKTRFTDSSKKASQIKINVNNLIGMEPNHTRRYFVNSGKCKMLYADPFSPESMQIYKPAKLKVCTKQSDLFHLSFDRNTNRYSLHVNETILLPFGNGIQCNYSGISQRKIHATVYFEKQHELPQNINGVIAQCHVKLNSSLIQIIQQDAFPLHQVTKETRQTHRKQPKRQPSVIILGLDSMSRMNFERTMPLTAKFVRQEGWYPLSGYNKMADNTFPNVYTVLSGVSMIDEHAFRWKKYRDARMIWRDYIRAGYATAVTEDVISIPLFRQIYKTTPMPYNLRSLLLSIAETLKTYVSFGYDYCIGRRLAFSYVYDFCVQFITRHMLELNQPMFGFFWSCTFTHDSYNVATSLDRIFVDYLYLFEQLKLFDNSIVILVSDHGARFGKLMDLSDSFLEERLPLLHIYLPPWFRSTYPQYAQALAMNHNRLCSNYDLHNTLRHLLQLNATTPAMLPAVASCPSSQSLLHPLPVERSCEDACIVEHWCTCNEFVNVTIENNMRHLAEMIVTNINMWMLKNRFSKKCQRLVLTDVDKVEVKKSEMMQNIVTLRILFRTYPNVGKFRTTLKYNVQLKRIVYLDVPEISRINSYRTDAPCEWNTIARKFCFCYPNAYSQSKRSQIRHI</sequence>
<dbReference type="InParanoid" id="B4KFA7"/>
<reference evidence="1 2" key="1">
    <citation type="journal article" date="2007" name="Nature">
        <title>Evolution of genes and genomes on the Drosophila phylogeny.</title>
        <authorList>
            <consortium name="Drosophila 12 Genomes Consortium"/>
            <person name="Clark A.G."/>
            <person name="Eisen M.B."/>
            <person name="Smith D.R."/>
            <person name="Bergman C.M."/>
            <person name="Oliver B."/>
            <person name="Markow T.A."/>
            <person name="Kaufman T.C."/>
            <person name="Kellis M."/>
            <person name="Gelbart W."/>
            <person name="Iyer V.N."/>
            <person name="Pollard D.A."/>
            <person name="Sackton T.B."/>
            <person name="Larracuente A.M."/>
            <person name="Singh N.D."/>
            <person name="Abad J.P."/>
            <person name="Abt D.N."/>
            <person name="Adryan B."/>
            <person name="Aguade M."/>
            <person name="Akashi H."/>
            <person name="Anderson W.W."/>
            <person name="Aquadro C.F."/>
            <person name="Ardell D.H."/>
            <person name="Arguello R."/>
            <person name="Artieri C.G."/>
            <person name="Barbash D.A."/>
            <person name="Barker D."/>
            <person name="Barsanti P."/>
            <person name="Batterham P."/>
            <person name="Batzoglou S."/>
            <person name="Begun D."/>
            <person name="Bhutkar A."/>
            <person name="Blanco E."/>
            <person name="Bosak S.A."/>
            <person name="Bradley R.K."/>
            <person name="Brand A.D."/>
            <person name="Brent M.R."/>
            <person name="Brooks A.N."/>
            <person name="Brown R.H."/>
            <person name="Butlin R.K."/>
            <person name="Caggese C."/>
            <person name="Calvi B.R."/>
            <person name="Bernardo de Carvalho A."/>
            <person name="Caspi A."/>
            <person name="Castrezana S."/>
            <person name="Celniker S.E."/>
            <person name="Chang J.L."/>
            <person name="Chapple C."/>
            <person name="Chatterji S."/>
            <person name="Chinwalla A."/>
            <person name="Civetta A."/>
            <person name="Clifton S.W."/>
            <person name="Comeron J.M."/>
            <person name="Costello J.C."/>
            <person name="Coyne J.A."/>
            <person name="Daub J."/>
            <person name="David R.G."/>
            <person name="Delcher A.L."/>
            <person name="Delehaunty K."/>
            <person name="Do C.B."/>
            <person name="Ebling H."/>
            <person name="Edwards K."/>
            <person name="Eickbush T."/>
            <person name="Evans J.D."/>
            <person name="Filipski A."/>
            <person name="Findeiss S."/>
            <person name="Freyhult E."/>
            <person name="Fulton L."/>
            <person name="Fulton R."/>
            <person name="Garcia A.C."/>
            <person name="Gardiner A."/>
            <person name="Garfield D.A."/>
            <person name="Garvin B.E."/>
            <person name="Gibson G."/>
            <person name="Gilbert D."/>
            <person name="Gnerre S."/>
            <person name="Godfrey J."/>
            <person name="Good R."/>
            <person name="Gotea V."/>
            <person name="Gravely B."/>
            <person name="Greenberg A.J."/>
            <person name="Griffiths-Jones S."/>
            <person name="Gross S."/>
            <person name="Guigo R."/>
            <person name="Gustafson E.A."/>
            <person name="Haerty W."/>
            <person name="Hahn M.W."/>
            <person name="Halligan D.L."/>
            <person name="Halpern A.L."/>
            <person name="Halter G.M."/>
            <person name="Han M.V."/>
            <person name="Heger A."/>
            <person name="Hillier L."/>
            <person name="Hinrichs A.S."/>
            <person name="Holmes I."/>
            <person name="Hoskins R.A."/>
            <person name="Hubisz M.J."/>
            <person name="Hultmark D."/>
            <person name="Huntley M.A."/>
            <person name="Jaffe D.B."/>
            <person name="Jagadeeshan S."/>
            <person name="Jeck W.R."/>
            <person name="Johnson J."/>
            <person name="Jones C.D."/>
            <person name="Jordan W.C."/>
            <person name="Karpen G.H."/>
            <person name="Kataoka E."/>
            <person name="Keightley P.D."/>
            <person name="Kheradpour P."/>
            <person name="Kirkness E.F."/>
            <person name="Koerich L.B."/>
            <person name="Kristiansen K."/>
            <person name="Kudrna D."/>
            <person name="Kulathinal R.J."/>
            <person name="Kumar S."/>
            <person name="Kwok R."/>
            <person name="Lander E."/>
            <person name="Langley C.H."/>
            <person name="Lapoint R."/>
            <person name="Lazzaro B.P."/>
            <person name="Lee S.J."/>
            <person name="Levesque L."/>
            <person name="Li R."/>
            <person name="Lin C.F."/>
            <person name="Lin M.F."/>
            <person name="Lindblad-Toh K."/>
            <person name="Llopart A."/>
            <person name="Long M."/>
            <person name="Low L."/>
            <person name="Lozovsky E."/>
            <person name="Lu J."/>
            <person name="Luo M."/>
            <person name="Machado C.A."/>
            <person name="Makalowski W."/>
            <person name="Marzo M."/>
            <person name="Matsuda M."/>
            <person name="Matzkin L."/>
            <person name="McAllister B."/>
            <person name="McBride C.S."/>
            <person name="McKernan B."/>
            <person name="McKernan K."/>
            <person name="Mendez-Lago M."/>
            <person name="Minx P."/>
            <person name="Mollenhauer M.U."/>
            <person name="Montooth K."/>
            <person name="Mount S.M."/>
            <person name="Mu X."/>
            <person name="Myers E."/>
            <person name="Negre B."/>
            <person name="Newfeld S."/>
            <person name="Nielsen R."/>
            <person name="Noor M.A."/>
            <person name="O'Grady P."/>
            <person name="Pachter L."/>
            <person name="Papaceit M."/>
            <person name="Parisi M.J."/>
            <person name="Parisi M."/>
            <person name="Parts L."/>
            <person name="Pedersen J.S."/>
            <person name="Pesole G."/>
            <person name="Phillippy A.M."/>
            <person name="Ponting C.P."/>
            <person name="Pop M."/>
            <person name="Porcelli D."/>
            <person name="Powell J.R."/>
            <person name="Prohaska S."/>
            <person name="Pruitt K."/>
            <person name="Puig M."/>
            <person name="Quesneville H."/>
            <person name="Ram K.R."/>
            <person name="Rand D."/>
            <person name="Rasmussen M.D."/>
            <person name="Reed L.K."/>
            <person name="Reenan R."/>
            <person name="Reily A."/>
            <person name="Remington K.A."/>
            <person name="Rieger T.T."/>
            <person name="Ritchie M.G."/>
            <person name="Robin C."/>
            <person name="Rogers Y.H."/>
            <person name="Rohde C."/>
            <person name="Rozas J."/>
            <person name="Rubenfield M.J."/>
            <person name="Ruiz A."/>
            <person name="Russo S."/>
            <person name="Salzberg S.L."/>
            <person name="Sanchez-Gracia A."/>
            <person name="Saranga D.J."/>
            <person name="Sato H."/>
            <person name="Schaeffer S.W."/>
            <person name="Schatz M.C."/>
            <person name="Schlenke T."/>
            <person name="Schwartz R."/>
            <person name="Segarra C."/>
            <person name="Singh R.S."/>
            <person name="Sirot L."/>
            <person name="Sirota M."/>
            <person name="Sisneros N.B."/>
            <person name="Smith C.D."/>
            <person name="Smith T.F."/>
            <person name="Spieth J."/>
            <person name="Stage D.E."/>
            <person name="Stark A."/>
            <person name="Stephan W."/>
            <person name="Strausberg R.L."/>
            <person name="Strempel S."/>
            <person name="Sturgill D."/>
            <person name="Sutton G."/>
            <person name="Sutton G.G."/>
            <person name="Tao W."/>
            <person name="Teichmann S."/>
            <person name="Tobari Y.N."/>
            <person name="Tomimura Y."/>
            <person name="Tsolas J.M."/>
            <person name="Valente V.L."/>
            <person name="Venter E."/>
            <person name="Venter J.C."/>
            <person name="Vicario S."/>
            <person name="Vieira F.G."/>
            <person name="Vilella A.J."/>
            <person name="Villasante A."/>
            <person name="Walenz B."/>
            <person name="Wang J."/>
            <person name="Wasserman M."/>
            <person name="Watts T."/>
            <person name="Wilson D."/>
            <person name="Wilson R.K."/>
            <person name="Wing R.A."/>
            <person name="Wolfner M.F."/>
            <person name="Wong A."/>
            <person name="Wong G.K."/>
            <person name="Wu C.I."/>
            <person name="Wu G."/>
            <person name="Yamamoto D."/>
            <person name="Yang H.P."/>
            <person name="Yang S.P."/>
            <person name="Yorke J.A."/>
            <person name="Yoshida K."/>
            <person name="Zdobnov E."/>
            <person name="Zhang P."/>
            <person name="Zhang Y."/>
            <person name="Zimin A.V."/>
            <person name="Baldwin J."/>
            <person name="Abdouelleil A."/>
            <person name="Abdulkadir J."/>
            <person name="Abebe A."/>
            <person name="Abera B."/>
            <person name="Abreu J."/>
            <person name="Acer S.C."/>
            <person name="Aftuck L."/>
            <person name="Alexander A."/>
            <person name="An P."/>
            <person name="Anderson E."/>
            <person name="Anderson S."/>
            <person name="Arachi H."/>
            <person name="Azer M."/>
            <person name="Bachantsang P."/>
            <person name="Barry A."/>
            <person name="Bayul T."/>
            <person name="Berlin A."/>
            <person name="Bessette D."/>
            <person name="Bloom T."/>
            <person name="Blye J."/>
            <person name="Boguslavskiy L."/>
            <person name="Bonnet C."/>
            <person name="Boukhgalter B."/>
            <person name="Bourzgui I."/>
            <person name="Brown A."/>
            <person name="Cahill P."/>
            <person name="Channer S."/>
            <person name="Cheshatsang Y."/>
            <person name="Chuda L."/>
            <person name="Citroen M."/>
            <person name="Collymore A."/>
            <person name="Cooke P."/>
            <person name="Costello M."/>
            <person name="D'Aco K."/>
            <person name="Daza R."/>
            <person name="De Haan G."/>
            <person name="DeGray S."/>
            <person name="DeMaso C."/>
            <person name="Dhargay N."/>
            <person name="Dooley K."/>
            <person name="Dooley E."/>
            <person name="Doricent M."/>
            <person name="Dorje P."/>
            <person name="Dorjee K."/>
            <person name="Dupes A."/>
            <person name="Elong R."/>
            <person name="Falk J."/>
            <person name="Farina A."/>
            <person name="Faro S."/>
            <person name="Ferguson D."/>
            <person name="Fisher S."/>
            <person name="Foley C.D."/>
            <person name="Franke A."/>
            <person name="Friedrich D."/>
            <person name="Gadbois L."/>
            <person name="Gearin G."/>
            <person name="Gearin C.R."/>
            <person name="Giannoukos G."/>
            <person name="Goode T."/>
            <person name="Graham J."/>
            <person name="Grandbois E."/>
            <person name="Grewal S."/>
            <person name="Gyaltsen K."/>
            <person name="Hafez N."/>
            <person name="Hagos B."/>
            <person name="Hall J."/>
            <person name="Henson C."/>
            <person name="Hollinger A."/>
            <person name="Honan T."/>
            <person name="Huard M.D."/>
            <person name="Hughes L."/>
            <person name="Hurhula B."/>
            <person name="Husby M.E."/>
            <person name="Kamat A."/>
            <person name="Kanga B."/>
            <person name="Kashin S."/>
            <person name="Khazanovich D."/>
            <person name="Kisner P."/>
            <person name="Lance K."/>
            <person name="Lara M."/>
            <person name="Lee W."/>
            <person name="Lennon N."/>
            <person name="Letendre F."/>
            <person name="LeVine R."/>
            <person name="Lipovsky A."/>
            <person name="Liu X."/>
            <person name="Liu J."/>
            <person name="Liu S."/>
            <person name="Lokyitsang T."/>
            <person name="Lokyitsang Y."/>
            <person name="Lubonja R."/>
            <person name="Lui A."/>
            <person name="MacDonald P."/>
            <person name="Magnisalis V."/>
            <person name="Maru K."/>
            <person name="Matthews C."/>
            <person name="McCusker W."/>
            <person name="McDonough S."/>
            <person name="Mehta T."/>
            <person name="Meldrim J."/>
            <person name="Meneus L."/>
            <person name="Mihai O."/>
            <person name="Mihalev A."/>
            <person name="Mihova T."/>
            <person name="Mittelman R."/>
            <person name="Mlenga V."/>
            <person name="Montmayeur A."/>
            <person name="Mulrain L."/>
            <person name="Navidi A."/>
            <person name="Naylor J."/>
            <person name="Negash T."/>
            <person name="Nguyen T."/>
            <person name="Nguyen N."/>
            <person name="Nicol R."/>
            <person name="Norbu C."/>
            <person name="Norbu N."/>
            <person name="Novod N."/>
            <person name="O'Neill B."/>
            <person name="Osman S."/>
            <person name="Markiewicz E."/>
            <person name="Oyono O.L."/>
            <person name="Patti C."/>
            <person name="Phunkhang P."/>
            <person name="Pierre F."/>
            <person name="Priest M."/>
            <person name="Raghuraman S."/>
            <person name="Rege F."/>
            <person name="Reyes R."/>
            <person name="Rise C."/>
            <person name="Rogov P."/>
            <person name="Ross K."/>
            <person name="Ryan E."/>
            <person name="Settipalli S."/>
            <person name="Shea T."/>
            <person name="Sherpa N."/>
            <person name="Shi L."/>
            <person name="Shih D."/>
            <person name="Sparrow T."/>
            <person name="Spaulding J."/>
            <person name="Stalker J."/>
            <person name="Stange-Thomann N."/>
            <person name="Stavropoulos S."/>
            <person name="Stone C."/>
            <person name="Strader C."/>
            <person name="Tesfaye S."/>
            <person name="Thomson T."/>
            <person name="Thoulutsang Y."/>
            <person name="Thoulutsang D."/>
            <person name="Topham K."/>
            <person name="Topping I."/>
            <person name="Tsamla T."/>
            <person name="Vassiliev H."/>
            <person name="Vo A."/>
            <person name="Wangchuk T."/>
            <person name="Wangdi T."/>
            <person name="Weiand M."/>
            <person name="Wilkinson J."/>
            <person name="Wilson A."/>
            <person name="Yadav S."/>
            <person name="Young G."/>
            <person name="Yu Q."/>
            <person name="Zembek L."/>
            <person name="Zhong D."/>
            <person name="Zimmer A."/>
            <person name="Zwirko Z."/>
            <person name="Jaffe D.B."/>
            <person name="Alvarez P."/>
            <person name="Brockman W."/>
            <person name="Butler J."/>
            <person name="Chin C."/>
            <person name="Gnerre S."/>
            <person name="Grabherr M."/>
            <person name="Kleber M."/>
            <person name="Mauceli E."/>
            <person name="MacCallum I."/>
        </authorList>
    </citation>
    <scope>NUCLEOTIDE SEQUENCE [LARGE SCALE GENOMIC DNA]</scope>
    <source>
        <strain evidence="2">Tucson 15081-1352.22</strain>
    </source>
</reference>
<dbReference type="PANTHER" id="PTHR10974">
    <property type="entry name" value="FI08016P-RELATED"/>
    <property type="match status" value="1"/>
</dbReference>
<dbReference type="Gene3D" id="3.40.720.10">
    <property type="entry name" value="Alkaline Phosphatase, subunit A"/>
    <property type="match status" value="1"/>
</dbReference>
<accession>B4KFA7</accession>
<name>B4KFA7_DROMO</name>
<dbReference type="Proteomes" id="UP000009192">
    <property type="component" value="Unassembled WGS sequence"/>
</dbReference>
<proteinExistence type="predicted"/>
<dbReference type="PANTHER" id="PTHR10974:SF9">
    <property type="entry name" value="DUF229 DOMAIN CONTAINING PROTEIN-RELATED"/>
    <property type="match status" value="1"/>
</dbReference>
<dbReference type="GO" id="GO:0005615">
    <property type="term" value="C:extracellular space"/>
    <property type="evidence" value="ECO:0007669"/>
    <property type="project" value="TreeGrafter"/>
</dbReference>
<dbReference type="EMBL" id="CH933807">
    <property type="protein sequence ID" value="EDW12007.2"/>
    <property type="molecule type" value="Genomic_DNA"/>
</dbReference>
<dbReference type="CDD" id="cd16021">
    <property type="entry name" value="ALP_like"/>
    <property type="match status" value="1"/>
</dbReference>
<evidence type="ECO:0000313" key="2">
    <source>
        <dbReference type="Proteomes" id="UP000009192"/>
    </source>
</evidence>
<dbReference type="OrthoDB" id="413313at2759"/>
<dbReference type="FunFam" id="3.40.720.10:FF:000017">
    <property type="entry name" value="Predicted protein"/>
    <property type="match status" value="1"/>
</dbReference>
<dbReference type="SUPFAM" id="SSF53649">
    <property type="entry name" value="Alkaline phosphatase-like"/>
    <property type="match status" value="1"/>
</dbReference>
<dbReference type="Pfam" id="PF02995">
    <property type="entry name" value="DUF229"/>
    <property type="match status" value="1"/>
</dbReference>
<dbReference type="AlphaFoldDB" id="B4KFA7"/>
<dbReference type="InterPro" id="IPR017850">
    <property type="entry name" value="Alkaline_phosphatase_core_sf"/>
</dbReference>
<gene>
    <name evidence="1" type="primary">Dmoj\GI12012</name>
    <name evidence="1" type="ORF">Dmoj_GI12012</name>
</gene>
<dbReference type="InterPro" id="IPR004245">
    <property type="entry name" value="DUF229"/>
</dbReference>
<dbReference type="eggNOG" id="ENOG502QRYZ">
    <property type="taxonomic scope" value="Eukaryota"/>
</dbReference>
<protein>
    <submittedName>
        <fullName evidence="1">Uncharacterized protein, isoform A</fullName>
    </submittedName>
</protein>
<organism evidence="1 2">
    <name type="scientific">Drosophila mojavensis</name>
    <name type="common">Fruit fly</name>
    <dbReference type="NCBI Taxonomy" id="7230"/>
    <lineage>
        <taxon>Eukaryota</taxon>
        <taxon>Metazoa</taxon>
        <taxon>Ecdysozoa</taxon>
        <taxon>Arthropoda</taxon>
        <taxon>Hexapoda</taxon>
        <taxon>Insecta</taxon>
        <taxon>Pterygota</taxon>
        <taxon>Neoptera</taxon>
        <taxon>Endopterygota</taxon>
        <taxon>Diptera</taxon>
        <taxon>Brachycera</taxon>
        <taxon>Muscomorpha</taxon>
        <taxon>Ephydroidea</taxon>
        <taxon>Drosophilidae</taxon>
        <taxon>Drosophila</taxon>
    </lineage>
</organism>
<dbReference type="HOGENOM" id="CLU_018076_2_0_1"/>
<evidence type="ECO:0000313" key="1">
    <source>
        <dbReference type="EMBL" id="EDW12007.2"/>
    </source>
</evidence>